<evidence type="ECO:0000256" key="1">
    <source>
        <dbReference type="ARBA" id="ARBA00022741"/>
    </source>
</evidence>
<dbReference type="InterPro" id="IPR045058">
    <property type="entry name" value="GIMA/IAN/Toc"/>
</dbReference>
<name>A0A813DJ51_POLGL</name>
<feature type="domain" description="AIG1-type G" evidence="4">
    <location>
        <begin position="22"/>
        <end position="175"/>
    </location>
</feature>
<feature type="region of interest" description="Disordered" evidence="3">
    <location>
        <begin position="361"/>
        <end position="438"/>
    </location>
</feature>
<evidence type="ECO:0000256" key="2">
    <source>
        <dbReference type="ARBA" id="ARBA00023134"/>
    </source>
</evidence>
<dbReference type="Gene3D" id="3.40.50.300">
    <property type="entry name" value="P-loop containing nucleotide triphosphate hydrolases"/>
    <property type="match status" value="1"/>
</dbReference>
<dbReference type="Pfam" id="PF04548">
    <property type="entry name" value="AIG1"/>
    <property type="match status" value="1"/>
</dbReference>
<dbReference type="Proteomes" id="UP000654075">
    <property type="component" value="Unassembled WGS sequence"/>
</dbReference>
<evidence type="ECO:0000256" key="3">
    <source>
        <dbReference type="SAM" id="MobiDB-lite"/>
    </source>
</evidence>
<dbReference type="SUPFAM" id="SSF52540">
    <property type="entry name" value="P-loop containing nucleoside triphosphate hydrolases"/>
    <property type="match status" value="1"/>
</dbReference>
<keyword evidence="6" id="KW-1185">Reference proteome</keyword>
<dbReference type="GO" id="GO:0005525">
    <property type="term" value="F:GTP binding"/>
    <property type="evidence" value="ECO:0007669"/>
    <property type="project" value="UniProtKB-KW"/>
</dbReference>
<dbReference type="EMBL" id="CAJNNV010001667">
    <property type="protein sequence ID" value="CAE8585545.1"/>
    <property type="molecule type" value="Genomic_DNA"/>
</dbReference>
<gene>
    <name evidence="5" type="ORF">PGLA1383_LOCUS4452</name>
</gene>
<proteinExistence type="predicted"/>
<protein>
    <recommendedName>
        <fullName evidence="4">AIG1-type G domain-containing protein</fullName>
    </recommendedName>
</protein>
<reference evidence="5" key="1">
    <citation type="submission" date="2021-02" db="EMBL/GenBank/DDBJ databases">
        <authorList>
            <person name="Dougan E. K."/>
            <person name="Rhodes N."/>
            <person name="Thang M."/>
            <person name="Chan C."/>
        </authorList>
    </citation>
    <scope>NUCLEOTIDE SEQUENCE</scope>
</reference>
<organism evidence="5 6">
    <name type="scientific">Polarella glacialis</name>
    <name type="common">Dinoflagellate</name>
    <dbReference type="NCBI Taxonomy" id="89957"/>
    <lineage>
        <taxon>Eukaryota</taxon>
        <taxon>Sar</taxon>
        <taxon>Alveolata</taxon>
        <taxon>Dinophyceae</taxon>
        <taxon>Suessiales</taxon>
        <taxon>Suessiaceae</taxon>
        <taxon>Polarella</taxon>
    </lineage>
</organism>
<evidence type="ECO:0000259" key="4">
    <source>
        <dbReference type="Pfam" id="PF04548"/>
    </source>
</evidence>
<dbReference type="InterPro" id="IPR006703">
    <property type="entry name" value="G_AIG1"/>
</dbReference>
<evidence type="ECO:0000313" key="6">
    <source>
        <dbReference type="Proteomes" id="UP000654075"/>
    </source>
</evidence>
<feature type="compositionally biased region" description="Low complexity" evidence="3">
    <location>
        <begin position="393"/>
        <end position="431"/>
    </location>
</feature>
<keyword evidence="2" id="KW-0342">GTP-binding</keyword>
<comment type="caution">
    <text evidence="5">The sequence shown here is derived from an EMBL/GenBank/DDBJ whole genome shotgun (WGS) entry which is preliminary data.</text>
</comment>
<dbReference type="AlphaFoldDB" id="A0A813DJ51"/>
<keyword evidence="1" id="KW-0547">Nucleotide-binding</keyword>
<dbReference type="InterPro" id="IPR027417">
    <property type="entry name" value="P-loop_NTPase"/>
</dbReference>
<evidence type="ECO:0000313" key="5">
    <source>
        <dbReference type="EMBL" id="CAE8585545.1"/>
    </source>
</evidence>
<dbReference type="OrthoDB" id="8954335at2759"/>
<accession>A0A813DJ51</accession>
<dbReference type="PANTHER" id="PTHR10903">
    <property type="entry name" value="GTPASE, IMAP FAMILY MEMBER-RELATED"/>
    <property type="match status" value="1"/>
</dbReference>
<sequence>MSQAQWPGQRSDPASEFVQRVTIVLVGPPGEGKSTQGNLLATGGSRIVAPAFQVSDGFESLASPVAYADFEFEGVYHRIIDTTGVFAGPANMADRLASCASYAAGGIDAFVFVLRKGRFTDELFDQLMAFQDAAGPGSLSRTVVAFTHCGRETMEQLIARCRQSQNQRLRDVVSRIPAIVGSESQLPARYAGDRSALLAATAGVCRAQRGAAKPTPMDPAEVRRALREMSREVEGLASSERRVLLREKMRGCEAGLASLAAVRAALQEARENQRREDSSRDERHVLVDEVRLADLEVQRMRGAAESLTARGASARRPHALSCCTPSCQDACTPCGDVIQEILFDFRKERETEIQRGFERADALAQAPSEAEVRLPPQYQQQQQQRRKSEEEQQQQQQSQQQQQQSQQQQQQPQQQRQQQQHQQQQSQQLQQPPVAPQEAQGYPVYDATNVGFWPAQPAVDPAYADYITNGLVPQMAMPTVPHAAWPQPKIPQPPPQPAAEPESLYGIGMPQTAWLRSWFPTAAART</sequence>
<dbReference type="PANTHER" id="PTHR10903:SF184">
    <property type="entry name" value="GTP-BINDING PROTEIN A"/>
    <property type="match status" value="1"/>
</dbReference>